<keyword evidence="4" id="KW-1185">Reference proteome</keyword>
<dbReference type="Pfam" id="PF02798">
    <property type="entry name" value="GST_N"/>
    <property type="match status" value="1"/>
</dbReference>
<dbReference type="Gene3D" id="3.40.30.10">
    <property type="entry name" value="Glutaredoxin"/>
    <property type="match status" value="1"/>
</dbReference>
<dbReference type="InterPro" id="IPR004046">
    <property type="entry name" value="GST_C"/>
</dbReference>
<dbReference type="Pfam" id="PF14497">
    <property type="entry name" value="GST_C_3"/>
    <property type="match status" value="1"/>
</dbReference>
<dbReference type="PROSITE" id="PS50405">
    <property type="entry name" value="GST_CTER"/>
    <property type="match status" value="1"/>
</dbReference>
<dbReference type="PANTHER" id="PTHR44051:SF9">
    <property type="entry name" value="GLUTATHIONE S-TRANSFERASE 1"/>
    <property type="match status" value="1"/>
</dbReference>
<comment type="caution">
    <text evidence="3">The sequence shown here is derived from an EMBL/GenBank/DDBJ whole genome shotgun (WGS) entry which is preliminary data.</text>
</comment>
<dbReference type="SFLD" id="SFLDS00019">
    <property type="entry name" value="Glutathione_Transferase_(cytos"/>
    <property type="match status" value="1"/>
</dbReference>
<dbReference type="AlphaFoldDB" id="A0AAE4AQV6"/>
<proteinExistence type="predicted"/>
<sequence>MMKLHCLAYSRAIRVAWLLEDLGQDYELIFYDRTPQFLAPEALKKVHPLGKSPTLEDGTLMLTESATILRYVHETHGDGRFTPKPGTDDYWDHESWLDYPESSAAPSILAAVLAKVAGKDRPDDPRMQRELETHLSYIEKRLSGRQFLMGDTLTLADIQMSYMIALCDLAGLLRDRPAIAAYWQRLQDQPGFKAATDKAGPMTPPFG</sequence>
<dbReference type="EC" id="2.5.1.18" evidence="3"/>
<dbReference type="InterPro" id="IPR040079">
    <property type="entry name" value="Glutathione_S-Trfase"/>
</dbReference>
<dbReference type="PANTHER" id="PTHR44051">
    <property type="entry name" value="GLUTATHIONE S-TRANSFERASE-RELATED"/>
    <property type="match status" value="1"/>
</dbReference>
<dbReference type="Proteomes" id="UP001229244">
    <property type="component" value="Unassembled WGS sequence"/>
</dbReference>
<evidence type="ECO:0000259" key="2">
    <source>
        <dbReference type="PROSITE" id="PS50405"/>
    </source>
</evidence>
<accession>A0AAE4AQV6</accession>
<dbReference type="SUPFAM" id="SSF47616">
    <property type="entry name" value="GST C-terminal domain-like"/>
    <property type="match status" value="1"/>
</dbReference>
<evidence type="ECO:0000313" key="3">
    <source>
        <dbReference type="EMBL" id="MDQ0314516.1"/>
    </source>
</evidence>
<dbReference type="RefSeq" id="WP_306884295.1">
    <property type="nucleotide sequence ID" value="NZ_JAUSUL010000001.1"/>
</dbReference>
<gene>
    <name evidence="3" type="ORF">J2S73_000953</name>
</gene>
<name>A0AAE4AQV6_9HYPH</name>
<dbReference type="GO" id="GO:0004364">
    <property type="term" value="F:glutathione transferase activity"/>
    <property type="evidence" value="ECO:0007669"/>
    <property type="project" value="UniProtKB-EC"/>
</dbReference>
<dbReference type="InterPro" id="IPR010987">
    <property type="entry name" value="Glutathione-S-Trfase_C-like"/>
</dbReference>
<dbReference type="SUPFAM" id="SSF52833">
    <property type="entry name" value="Thioredoxin-like"/>
    <property type="match status" value="1"/>
</dbReference>
<feature type="domain" description="GST N-terminal" evidence="1">
    <location>
        <begin position="1"/>
        <end position="80"/>
    </location>
</feature>
<dbReference type="Gene3D" id="1.20.1050.10">
    <property type="match status" value="1"/>
</dbReference>
<dbReference type="InterPro" id="IPR004045">
    <property type="entry name" value="Glutathione_S-Trfase_N"/>
</dbReference>
<protein>
    <submittedName>
        <fullName evidence="3">Glutathione S-transferase</fullName>
        <ecNumber evidence="3">2.5.1.18</ecNumber>
    </submittedName>
</protein>
<dbReference type="PROSITE" id="PS50404">
    <property type="entry name" value="GST_NTER"/>
    <property type="match status" value="1"/>
</dbReference>
<dbReference type="CDD" id="cd03046">
    <property type="entry name" value="GST_N_GTT1_like"/>
    <property type="match status" value="1"/>
</dbReference>
<dbReference type="InterPro" id="IPR036282">
    <property type="entry name" value="Glutathione-S-Trfase_C_sf"/>
</dbReference>
<reference evidence="3" key="1">
    <citation type="submission" date="2023-07" db="EMBL/GenBank/DDBJ databases">
        <title>Genomic Encyclopedia of Type Strains, Phase IV (KMG-IV): sequencing the most valuable type-strain genomes for metagenomic binning, comparative biology and taxonomic classification.</title>
        <authorList>
            <person name="Goeker M."/>
        </authorList>
    </citation>
    <scope>NUCLEOTIDE SEQUENCE</scope>
    <source>
        <strain evidence="3">DSM 21202</strain>
    </source>
</reference>
<evidence type="ECO:0000313" key="4">
    <source>
        <dbReference type="Proteomes" id="UP001229244"/>
    </source>
</evidence>
<dbReference type="SFLD" id="SFLDG01150">
    <property type="entry name" value="Main.1:_Beta-like"/>
    <property type="match status" value="1"/>
</dbReference>
<evidence type="ECO:0000259" key="1">
    <source>
        <dbReference type="PROSITE" id="PS50404"/>
    </source>
</evidence>
<dbReference type="SFLD" id="SFLDG00358">
    <property type="entry name" value="Main_(cytGST)"/>
    <property type="match status" value="1"/>
</dbReference>
<feature type="domain" description="GST C-terminal" evidence="2">
    <location>
        <begin position="86"/>
        <end position="205"/>
    </location>
</feature>
<organism evidence="3 4">
    <name type="scientific">Amorphus orientalis</name>
    <dbReference type="NCBI Taxonomy" id="649198"/>
    <lineage>
        <taxon>Bacteria</taxon>
        <taxon>Pseudomonadati</taxon>
        <taxon>Pseudomonadota</taxon>
        <taxon>Alphaproteobacteria</taxon>
        <taxon>Hyphomicrobiales</taxon>
        <taxon>Amorphaceae</taxon>
        <taxon>Amorphus</taxon>
    </lineage>
</organism>
<dbReference type="EMBL" id="JAUSUL010000001">
    <property type="protein sequence ID" value="MDQ0314516.1"/>
    <property type="molecule type" value="Genomic_DNA"/>
</dbReference>
<dbReference type="InterPro" id="IPR036249">
    <property type="entry name" value="Thioredoxin-like_sf"/>
</dbReference>
<keyword evidence="3" id="KW-0808">Transferase</keyword>